<name>A0A1I0NE92_9BACT</name>
<dbReference type="InterPro" id="IPR008969">
    <property type="entry name" value="CarboxyPept-like_regulatory"/>
</dbReference>
<sequence>MIKRICFIALILCGGLTASAQVKVRGKVSNSYGQGIEYVSIRVDSLYAVSDAEGNFELEVPKGHTDQMVVHHISYRTKQIPYESYKTGQLDIQLEEDVYELSDVVISNKKLKEKAVSHKGMKMPGDVSFRNTKYATHDLGPIIKNKRDYLIKSFNFKVEECTYTRCVLRIIVYEVKGKQFVPVQHKPIYLNFSDKQQFTEQTVDVKEEIILKKGHTYYIGVAVVDSNGKGIINFPAYLRSGYVRNLNTKKTKKLPATLGISMKGLRW</sequence>
<dbReference type="Proteomes" id="UP000199373">
    <property type="component" value="Unassembled WGS sequence"/>
</dbReference>
<dbReference type="RefSeq" id="WP_091915305.1">
    <property type="nucleotide sequence ID" value="NZ_FOIQ01000002.1"/>
</dbReference>
<protein>
    <submittedName>
        <fullName evidence="2">CarboxypepD_reg-like domain-containing protein</fullName>
    </submittedName>
</protein>
<dbReference type="Pfam" id="PF13715">
    <property type="entry name" value="CarbopepD_reg_2"/>
    <property type="match status" value="1"/>
</dbReference>
<reference evidence="2 3" key="1">
    <citation type="submission" date="2016-10" db="EMBL/GenBank/DDBJ databases">
        <authorList>
            <person name="de Groot N.N."/>
        </authorList>
    </citation>
    <scope>NUCLEOTIDE SEQUENCE [LARGE SCALE GENOMIC DNA]</scope>
    <source>
        <strain evidence="2 3">TC2-24</strain>
    </source>
</reference>
<evidence type="ECO:0000313" key="2">
    <source>
        <dbReference type="EMBL" id="SEV99627.1"/>
    </source>
</evidence>
<feature type="signal peptide" evidence="1">
    <location>
        <begin position="1"/>
        <end position="20"/>
    </location>
</feature>
<evidence type="ECO:0000313" key="3">
    <source>
        <dbReference type="Proteomes" id="UP000199373"/>
    </source>
</evidence>
<dbReference type="EMBL" id="FOIQ01000002">
    <property type="protein sequence ID" value="SEV99627.1"/>
    <property type="molecule type" value="Genomic_DNA"/>
</dbReference>
<dbReference type="AlphaFoldDB" id="A0A1I0NE92"/>
<feature type="chain" id="PRO_5011475070" evidence="1">
    <location>
        <begin position="21"/>
        <end position="267"/>
    </location>
</feature>
<keyword evidence="3" id="KW-1185">Reference proteome</keyword>
<dbReference type="SUPFAM" id="SSF49464">
    <property type="entry name" value="Carboxypeptidase regulatory domain-like"/>
    <property type="match status" value="1"/>
</dbReference>
<proteinExistence type="predicted"/>
<keyword evidence="1" id="KW-0732">Signal</keyword>
<organism evidence="2 3">
    <name type="scientific">Prevotella aff. ruminicola Tc2-24</name>
    <dbReference type="NCBI Taxonomy" id="81582"/>
    <lineage>
        <taxon>Bacteria</taxon>
        <taxon>Pseudomonadati</taxon>
        <taxon>Bacteroidota</taxon>
        <taxon>Bacteroidia</taxon>
        <taxon>Bacteroidales</taxon>
        <taxon>Prevotellaceae</taxon>
        <taxon>Prevotella</taxon>
    </lineage>
</organism>
<accession>A0A1I0NE92</accession>
<evidence type="ECO:0000256" key="1">
    <source>
        <dbReference type="SAM" id="SignalP"/>
    </source>
</evidence>
<gene>
    <name evidence="2" type="ORF">SAMN04487850_1176</name>
</gene>